<feature type="binding site" evidence="6">
    <location>
        <position position="135"/>
    </location>
    <ligand>
        <name>Zn(2+)</name>
        <dbReference type="ChEBI" id="CHEBI:29105"/>
        <label>2</label>
    </ligand>
</feature>
<feature type="binding site" evidence="6">
    <location>
        <position position="105"/>
    </location>
    <ligand>
        <name>Zn(2+)</name>
        <dbReference type="ChEBI" id="CHEBI:29105"/>
        <label>2</label>
    </ligand>
</feature>
<gene>
    <name evidence="7" type="ORF">C7438_1524</name>
</gene>
<feature type="binding site" evidence="6">
    <location>
        <position position="179"/>
    </location>
    <ligand>
        <name>Zn(2+)</name>
        <dbReference type="ChEBI" id="CHEBI:29105"/>
        <label>1</label>
        <note>catalytic</note>
    </ligand>
</feature>
<dbReference type="AlphaFoldDB" id="A0A660KVI6"/>
<comment type="caution">
    <text evidence="7">The sequence shown here is derived from an EMBL/GenBank/DDBJ whole genome shotgun (WGS) entry which is preliminary data.</text>
</comment>
<dbReference type="PROSITE" id="PS00602">
    <property type="entry name" value="ALDOLASE_CLASS_II_1"/>
    <property type="match status" value="1"/>
</dbReference>
<dbReference type="PROSITE" id="PS00806">
    <property type="entry name" value="ALDOLASE_CLASS_II_2"/>
    <property type="match status" value="1"/>
</dbReference>
<dbReference type="InterPro" id="IPR011289">
    <property type="entry name" value="Fruc_bis_ald_class-2"/>
</dbReference>
<dbReference type="OrthoDB" id="9803995at2"/>
<reference evidence="7 8" key="1">
    <citation type="submission" date="2018-10" db="EMBL/GenBank/DDBJ databases">
        <title>Genomic Encyclopedia of Type Strains, Phase IV (KMG-IV): sequencing the most valuable type-strain genomes for metagenomic binning, comparative biology and taxonomic classification.</title>
        <authorList>
            <person name="Goeker M."/>
        </authorList>
    </citation>
    <scope>NUCLEOTIDE SEQUENCE [LARGE SCALE GENOMIC DNA]</scope>
    <source>
        <strain evidence="7 8">DSM 22653</strain>
    </source>
</reference>
<protein>
    <submittedName>
        <fullName evidence="7">Fructose-bisphosphate aldolase class II</fullName>
    </submittedName>
</protein>
<dbReference type="InterPro" id="IPR013785">
    <property type="entry name" value="Aldolase_TIM"/>
</dbReference>
<feature type="binding site" evidence="6">
    <location>
        <position position="207"/>
    </location>
    <ligand>
        <name>Zn(2+)</name>
        <dbReference type="ChEBI" id="CHEBI:29105"/>
        <label>1</label>
        <note>catalytic</note>
    </ligand>
</feature>
<comment type="cofactor">
    <cofactor evidence="6">
        <name>Zn(2+)</name>
        <dbReference type="ChEBI" id="CHEBI:29105"/>
    </cofactor>
    <text evidence="6">Binds 2 Zn(2+) ions per subunit. One is catalytic and the other provides a structural contribution.</text>
</comment>
<feature type="binding site" evidence="5">
    <location>
        <begin position="229"/>
        <end position="232"/>
    </location>
    <ligand>
        <name>dihydroxyacetone phosphate</name>
        <dbReference type="ChEBI" id="CHEBI:57642"/>
    </ligand>
</feature>
<feature type="active site" description="Proton donor" evidence="4">
    <location>
        <position position="83"/>
    </location>
</feature>
<dbReference type="Gene3D" id="3.20.20.70">
    <property type="entry name" value="Aldolase class I"/>
    <property type="match status" value="1"/>
</dbReference>
<organism evidence="7 8">
    <name type="scientific">Brockia lithotrophica</name>
    <dbReference type="NCBI Taxonomy" id="933949"/>
    <lineage>
        <taxon>Bacteria</taxon>
        <taxon>Bacillati</taxon>
        <taxon>Bacillota</taxon>
        <taxon>Bacilli</taxon>
        <taxon>Bacillales</taxon>
        <taxon>Bacillales Family X. Incertae Sedis</taxon>
        <taxon>Brockia</taxon>
    </lineage>
</organism>
<dbReference type="GO" id="GO:0006096">
    <property type="term" value="P:glycolytic process"/>
    <property type="evidence" value="ECO:0007669"/>
    <property type="project" value="InterPro"/>
</dbReference>
<dbReference type="CDD" id="cd00947">
    <property type="entry name" value="TBP_aldolase_IIB"/>
    <property type="match status" value="1"/>
</dbReference>
<feature type="binding site" evidence="5">
    <location>
        <begin position="208"/>
        <end position="210"/>
    </location>
    <ligand>
        <name>dihydroxyacetone phosphate</name>
        <dbReference type="ChEBI" id="CHEBI:57642"/>
    </ligand>
</feature>
<dbReference type="RefSeq" id="WP_121444768.1">
    <property type="nucleotide sequence ID" value="NZ_RBIJ01000005.1"/>
</dbReference>
<dbReference type="NCBIfam" id="TIGR01859">
    <property type="entry name" value="fruc_bis_ald"/>
    <property type="match status" value="1"/>
</dbReference>
<evidence type="ECO:0000256" key="6">
    <source>
        <dbReference type="PIRSR" id="PIRSR001359-3"/>
    </source>
</evidence>
<evidence type="ECO:0000256" key="3">
    <source>
        <dbReference type="ARBA" id="ARBA00023239"/>
    </source>
</evidence>
<evidence type="ECO:0000256" key="2">
    <source>
        <dbReference type="ARBA" id="ARBA00022833"/>
    </source>
</evidence>
<dbReference type="GO" id="GO:0030388">
    <property type="term" value="P:fructose 1,6-bisphosphate metabolic process"/>
    <property type="evidence" value="ECO:0007669"/>
    <property type="project" value="InterPro"/>
</dbReference>
<evidence type="ECO:0000256" key="1">
    <source>
        <dbReference type="ARBA" id="ARBA00022723"/>
    </source>
</evidence>
<dbReference type="PANTHER" id="PTHR30304:SF0">
    <property type="entry name" value="D-TAGATOSE-1,6-BISPHOSPHATE ALDOLASE SUBUNIT GATY-RELATED"/>
    <property type="match status" value="1"/>
</dbReference>
<keyword evidence="1 6" id="KW-0479">Metal-binding</keyword>
<evidence type="ECO:0000313" key="7">
    <source>
        <dbReference type="EMBL" id="RKQ83864.1"/>
    </source>
</evidence>
<dbReference type="GO" id="GO:0008270">
    <property type="term" value="F:zinc ion binding"/>
    <property type="evidence" value="ECO:0007669"/>
    <property type="project" value="InterPro"/>
</dbReference>
<dbReference type="GO" id="GO:0004332">
    <property type="term" value="F:fructose-bisphosphate aldolase activity"/>
    <property type="evidence" value="ECO:0007669"/>
    <property type="project" value="InterPro"/>
</dbReference>
<dbReference type="EMBL" id="RBIJ01000005">
    <property type="protein sequence ID" value="RKQ83864.1"/>
    <property type="molecule type" value="Genomic_DNA"/>
</dbReference>
<dbReference type="Pfam" id="PF01116">
    <property type="entry name" value="F_bP_aldolase"/>
    <property type="match status" value="1"/>
</dbReference>
<accession>A0A660KVI6</accession>
<dbReference type="SUPFAM" id="SSF51569">
    <property type="entry name" value="Aldolase"/>
    <property type="match status" value="1"/>
</dbReference>
<evidence type="ECO:0000313" key="8">
    <source>
        <dbReference type="Proteomes" id="UP000267019"/>
    </source>
</evidence>
<keyword evidence="2 6" id="KW-0862">Zinc</keyword>
<keyword evidence="8" id="KW-1185">Reference proteome</keyword>
<sequence length="283" mass="30775">MPLVSMTELMQRARKEKFAVGQFNLNNLEFAQAIIEAAEEERSPVIFGVSQGAIKYMGGWDLAVAIAKTLAERTFVPVVLHLDHGTSFEQCAQAIRAGFTSVMFDGSHLSLEENIRETKLVVRMARAVGVSVEGEVGAIGGTEDEITNEEELLARPEDGIRFYEETGVDALALSVGTAHGVYKGVPNIRHHIIQAVTEKIPVPVVLHGASGVPDDQIRRAIEVGVGKVNINTENMQAMTEAVRRVLAEQPDLYDPRKYLGPGREAIKAVVKAKMRLFGSSGKA</sequence>
<keyword evidence="3" id="KW-0456">Lyase</keyword>
<dbReference type="PANTHER" id="PTHR30304">
    <property type="entry name" value="D-TAGATOSE-1,6-BISPHOSPHATE ALDOLASE"/>
    <property type="match status" value="1"/>
</dbReference>
<evidence type="ECO:0000256" key="5">
    <source>
        <dbReference type="PIRSR" id="PIRSR001359-2"/>
    </source>
</evidence>
<evidence type="ECO:0000256" key="4">
    <source>
        <dbReference type="PIRSR" id="PIRSR001359-1"/>
    </source>
</evidence>
<dbReference type="InterPro" id="IPR000771">
    <property type="entry name" value="FBA_II"/>
</dbReference>
<dbReference type="PIRSF" id="PIRSF001359">
    <property type="entry name" value="F_bP_aldolase_II"/>
    <property type="match status" value="1"/>
</dbReference>
<feature type="binding site" evidence="6">
    <location>
        <position position="84"/>
    </location>
    <ligand>
        <name>Zn(2+)</name>
        <dbReference type="ChEBI" id="CHEBI:29105"/>
        <label>1</label>
        <note>catalytic</note>
    </ligand>
</feature>
<feature type="binding site" evidence="5">
    <location>
        <position position="180"/>
    </location>
    <ligand>
        <name>dihydroxyacetone phosphate</name>
        <dbReference type="ChEBI" id="CHEBI:57642"/>
    </ligand>
</feature>
<proteinExistence type="predicted"/>
<dbReference type="InterPro" id="IPR050246">
    <property type="entry name" value="Class_II_FBP_aldolase"/>
</dbReference>
<dbReference type="Proteomes" id="UP000267019">
    <property type="component" value="Unassembled WGS sequence"/>
</dbReference>
<name>A0A660KVI6_9BACL</name>
<dbReference type="NCBIfam" id="TIGR00167">
    <property type="entry name" value="cbbA"/>
    <property type="match status" value="1"/>
</dbReference>